<dbReference type="GO" id="GO:0005506">
    <property type="term" value="F:iron ion binding"/>
    <property type="evidence" value="ECO:0007669"/>
    <property type="project" value="InterPro"/>
</dbReference>
<dbReference type="PROSITE" id="PS00086">
    <property type="entry name" value="CYTOCHROME_P450"/>
    <property type="match status" value="1"/>
</dbReference>
<dbReference type="HOGENOM" id="CLU_001570_5_11_1"/>
<dbReference type="InterPro" id="IPR036396">
    <property type="entry name" value="Cyt_P450_sf"/>
</dbReference>
<evidence type="ECO:0000256" key="1">
    <source>
        <dbReference type="ARBA" id="ARBA00001971"/>
    </source>
</evidence>
<protein>
    <recommendedName>
        <fullName evidence="11">Cytochrome P450 oxidoreductase</fullName>
    </recommendedName>
</protein>
<keyword evidence="4 7" id="KW-0560">Oxidoreductase</keyword>
<dbReference type="GO" id="GO:0004497">
    <property type="term" value="F:monooxygenase activity"/>
    <property type="evidence" value="ECO:0007669"/>
    <property type="project" value="UniProtKB-KW"/>
</dbReference>
<evidence type="ECO:0000256" key="5">
    <source>
        <dbReference type="ARBA" id="ARBA00023004"/>
    </source>
</evidence>
<dbReference type="GO" id="GO:0020037">
    <property type="term" value="F:heme binding"/>
    <property type="evidence" value="ECO:0007669"/>
    <property type="project" value="InterPro"/>
</dbReference>
<dbReference type="InterPro" id="IPR017972">
    <property type="entry name" value="Cyt_P450_CS"/>
</dbReference>
<dbReference type="PANTHER" id="PTHR24305">
    <property type="entry name" value="CYTOCHROME P450"/>
    <property type="match status" value="1"/>
</dbReference>
<evidence type="ECO:0000313" key="9">
    <source>
        <dbReference type="EMBL" id="EXJ81998.1"/>
    </source>
</evidence>
<dbReference type="PANTHER" id="PTHR24305:SF166">
    <property type="entry name" value="CYTOCHROME P450 12A4, MITOCHONDRIAL-RELATED"/>
    <property type="match status" value="1"/>
</dbReference>
<dbReference type="InterPro" id="IPR001128">
    <property type="entry name" value="Cyt_P450"/>
</dbReference>
<keyword evidence="8" id="KW-0472">Membrane</keyword>
<feature type="binding site" description="axial binding residue" evidence="6">
    <location>
        <position position="503"/>
    </location>
    <ligand>
        <name>heme</name>
        <dbReference type="ChEBI" id="CHEBI:30413"/>
    </ligand>
    <ligandPart>
        <name>Fe</name>
        <dbReference type="ChEBI" id="CHEBI:18248"/>
    </ligandPart>
</feature>
<keyword evidence="6 7" id="KW-0349">Heme</keyword>
<evidence type="ECO:0008006" key="11">
    <source>
        <dbReference type="Google" id="ProtNLM"/>
    </source>
</evidence>
<organism evidence="9 10">
    <name type="scientific">Capronia coronata CBS 617.96</name>
    <dbReference type="NCBI Taxonomy" id="1182541"/>
    <lineage>
        <taxon>Eukaryota</taxon>
        <taxon>Fungi</taxon>
        <taxon>Dikarya</taxon>
        <taxon>Ascomycota</taxon>
        <taxon>Pezizomycotina</taxon>
        <taxon>Eurotiomycetes</taxon>
        <taxon>Chaetothyriomycetidae</taxon>
        <taxon>Chaetothyriales</taxon>
        <taxon>Herpotrichiellaceae</taxon>
        <taxon>Capronia</taxon>
    </lineage>
</organism>
<dbReference type="eggNOG" id="KOG0157">
    <property type="taxonomic scope" value="Eukaryota"/>
</dbReference>
<dbReference type="InterPro" id="IPR002401">
    <property type="entry name" value="Cyt_P450_E_grp-I"/>
</dbReference>
<dbReference type="PRINTS" id="PR00385">
    <property type="entry name" value="P450"/>
</dbReference>
<keyword evidence="8" id="KW-1133">Transmembrane helix</keyword>
<dbReference type="GeneID" id="19162918"/>
<evidence type="ECO:0000256" key="7">
    <source>
        <dbReference type="RuleBase" id="RU000461"/>
    </source>
</evidence>
<feature type="transmembrane region" description="Helical" evidence="8">
    <location>
        <begin position="29"/>
        <end position="50"/>
    </location>
</feature>
<reference evidence="9 10" key="1">
    <citation type="submission" date="2013-03" db="EMBL/GenBank/DDBJ databases">
        <title>The Genome Sequence of Capronia coronata CBS 617.96.</title>
        <authorList>
            <consortium name="The Broad Institute Genomics Platform"/>
            <person name="Cuomo C."/>
            <person name="de Hoog S."/>
            <person name="Gorbushina A."/>
            <person name="Walker B."/>
            <person name="Young S.K."/>
            <person name="Zeng Q."/>
            <person name="Gargeya S."/>
            <person name="Fitzgerald M."/>
            <person name="Haas B."/>
            <person name="Abouelleil A."/>
            <person name="Allen A.W."/>
            <person name="Alvarado L."/>
            <person name="Arachchi H.M."/>
            <person name="Berlin A.M."/>
            <person name="Chapman S.B."/>
            <person name="Gainer-Dewar J."/>
            <person name="Goldberg J."/>
            <person name="Griggs A."/>
            <person name="Gujja S."/>
            <person name="Hansen M."/>
            <person name="Howarth C."/>
            <person name="Imamovic A."/>
            <person name="Ireland A."/>
            <person name="Larimer J."/>
            <person name="McCowan C."/>
            <person name="Murphy C."/>
            <person name="Pearson M."/>
            <person name="Poon T.W."/>
            <person name="Priest M."/>
            <person name="Roberts A."/>
            <person name="Saif S."/>
            <person name="Shea T."/>
            <person name="Sisk P."/>
            <person name="Sykes S."/>
            <person name="Wortman J."/>
            <person name="Nusbaum C."/>
            <person name="Birren B."/>
        </authorList>
    </citation>
    <scope>NUCLEOTIDE SEQUENCE [LARGE SCALE GENOMIC DNA]</scope>
    <source>
        <strain evidence="9 10">CBS 617.96</strain>
    </source>
</reference>
<gene>
    <name evidence="9" type="ORF">A1O1_08066</name>
</gene>
<accession>W9XP67</accession>
<name>W9XP67_9EURO</name>
<dbReference type="AlphaFoldDB" id="W9XP67"/>
<evidence type="ECO:0000256" key="8">
    <source>
        <dbReference type="SAM" id="Phobius"/>
    </source>
</evidence>
<dbReference type="InterPro" id="IPR050121">
    <property type="entry name" value="Cytochrome_P450_monoxygenase"/>
</dbReference>
<dbReference type="GO" id="GO:0016705">
    <property type="term" value="F:oxidoreductase activity, acting on paired donors, with incorporation or reduction of molecular oxygen"/>
    <property type="evidence" value="ECO:0007669"/>
    <property type="project" value="InterPro"/>
</dbReference>
<keyword evidence="10" id="KW-1185">Reference proteome</keyword>
<comment type="cofactor">
    <cofactor evidence="1 6">
        <name>heme</name>
        <dbReference type="ChEBI" id="CHEBI:30413"/>
    </cofactor>
</comment>
<dbReference type="RefSeq" id="XP_007727119.1">
    <property type="nucleotide sequence ID" value="XM_007728929.1"/>
</dbReference>
<dbReference type="EMBL" id="AMWN01000007">
    <property type="protein sequence ID" value="EXJ81998.1"/>
    <property type="molecule type" value="Genomic_DNA"/>
</dbReference>
<comment type="caution">
    <text evidence="9">The sequence shown here is derived from an EMBL/GenBank/DDBJ whole genome shotgun (WGS) entry which is preliminary data.</text>
</comment>
<keyword evidence="7" id="KW-0503">Monooxygenase</keyword>
<dbReference type="OrthoDB" id="1470350at2759"/>
<comment type="similarity">
    <text evidence="2 7">Belongs to the cytochrome P450 family.</text>
</comment>
<evidence type="ECO:0000256" key="4">
    <source>
        <dbReference type="ARBA" id="ARBA00023002"/>
    </source>
</evidence>
<keyword evidence="5 6" id="KW-0408">Iron</keyword>
<dbReference type="Proteomes" id="UP000019484">
    <property type="component" value="Unassembled WGS sequence"/>
</dbReference>
<sequence length="563" mass="62783">MNVTFLTTLLGAVSIVRYALGIYFTQTPATFICLAAFLHLFLLLVCLIWLSPRLSPLRKLPLAAQGPWWKTFLLEPLPVDLERFINETPNDGLIRYFGVFHGERLLITKPQGVKEMTLLHAYNFNKVAVAKKLIGHITGRGLVVVDQEEHKRQRKSLNPAFKFKYIKNLFPRFWYHTTQLVNSLEKDLHKDGNLSSFATIDVDRWMMRATLDIIAATGFGVNVNAIQNPDGELARATPLANSTDPRASFFRLLAFLLPQWLYFRMPMARRYEIDRINKALNDAVLPLIKSRRAAVAEKQTLLVSADVEKSPSKIEEFAETDVISTLLRFPQPLSDTELVAQSATLLAAGQDTTSVATTWALYLLARHPQVQSILRAEIHGHLPAPDSDEPVDAALIESLPYLAAVSNETLRLYPPAPIIRREVVKPGTVILGQLLPIGTIVAASVWGTHRAKAVWGADVKDFRPDRFLQYGQDGKMRFDAHGSLHGEEAAYSFIPFGAGVRSCIGERFARGEFATLLAGLIGTFEWALVDQPPDTAEDIKLNFGIVTKPQGGLSLRVRKADGW</sequence>
<proteinExistence type="inferred from homology"/>
<evidence type="ECO:0000256" key="2">
    <source>
        <dbReference type="ARBA" id="ARBA00010617"/>
    </source>
</evidence>
<evidence type="ECO:0000313" key="10">
    <source>
        <dbReference type="Proteomes" id="UP000019484"/>
    </source>
</evidence>
<evidence type="ECO:0000256" key="6">
    <source>
        <dbReference type="PIRSR" id="PIRSR602401-1"/>
    </source>
</evidence>
<dbReference type="STRING" id="1182541.W9XP67"/>
<dbReference type="PRINTS" id="PR00463">
    <property type="entry name" value="EP450I"/>
</dbReference>
<dbReference type="Gene3D" id="1.10.630.10">
    <property type="entry name" value="Cytochrome P450"/>
    <property type="match status" value="1"/>
</dbReference>
<dbReference type="SUPFAM" id="SSF48264">
    <property type="entry name" value="Cytochrome P450"/>
    <property type="match status" value="1"/>
</dbReference>
<keyword evidence="3 6" id="KW-0479">Metal-binding</keyword>
<evidence type="ECO:0000256" key="3">
    <source>
        <dbReference type="ARBA" id="ARBA00022723"/>
    </source>
</evidence>
<keyword evidence="8" id="KW-0812">Transmembrane</keyword>
<dbReference type="Pfam" id="PF00067">
    <property type="entry name" value="p450"/>
    <property type="match status" value="1"/>
</dbReference>